<feature type="signal peptide" evidence="2">
    <location>
        <begin position="1"/>
        <end position="24"/>
    </location>
</feature>
<proteinExistence type="predicted"/>
<dbReference type="OrthoDB" id="5478489at2"/>
<feature type="region of interest" description="Disordered" evidence="1">
    <location>
        <begin position="248"/>
        <end position="276"/>
    </location>
</feature>
<dbReference type="EMBL" id="RAWM01000003">
    <property type="protein sequence ID" value="RKH73496.1"/>
    <property type="molecule type" value="Genomic_DNA"/>
</dbReference>
<evidence type="ECO:0008006" key="5">
    <source>
        <dbReference type="Google" id="ProtNLM"/>
    </source>
</evidence>
<dbReference type="Proteomes" id="UP000282656">
    <property type="component" value="Unassembled WGS sequence"/>
</dbReference>
<reference evidence="4" key="1">
    <citation type="submission" date="2018-09" db="EMBL/GenBank/DDBJ databases">
        <authorList>
            <person name="Livingstone P.G."/>
            <person name="Whitworth D.E."/>
        </authorList>
    </citation>
    <scope>NUCLEOTIDE SEQUENCE [LARGE SCALE GENOMIC DNA]</scope>
    <source>
        <strain evidence="4">AB047A</strain>
    </source>
</reference>
<sequence>MHFRTVRGWCLGLLLTVSATRASAAEPPSQGVVLAAEPRTFAEAKALPPKLTESAACDLGLGKTPDLIVSQTVDVTQALPDFCRPAEAVITQKLSLPDGSHVERRFRVVDDAPGTQLPPPPPRPRIRARCEARRLELSVEGVPESPSLTLEPIGIGVTSGSVKFRVSRDSEARFLPLLARDDAGARRALEEWDFLVGKGVPSRMYVRDANLPEADSVAGLAAALERARSRATLAAGEDVEQYSPRDVLAPDLEGDRPPLKTGAPETIGEVQPSESDSDLFWRQGRLCVVQQDTGKRMRCYDPMARRWGKAVPVDRGDGSLRMGRCGVPLGTRNVRPPGGFPPELRLSSRAVLFWTGGVHGAQVMEVPDGDGPPRLRAPEAEELKKAMLASTGSRLFGEGRFILDEDRKQFCSVRKPLGCWSLRWGGQEDEGANQLSEARVSPDGRWIAYLRDAPPSKVDSDERTLSLVVRSLELGPYVAPRVLASTEAPLARTDVVMPKPVWDGPALKWDDNDRLDRARISCDLGQDPRIPFEMETQRIVSPYDPLSPADNCHGGWVKLRQELTAPGNLKFVRYANAIAGDSRLPEGDVKVRCQPGRMSLWMEGVPGFPALTLAANMGAFGAVRWALAPETEARLQALLARDDAPAREALEAFARLVKMNEAAREAAYGKTPNEDGRISRMGCVSTALEAIAARRALADGVHPELHGSLKTDGGCAERYGMRALQQRLQAATLPPPPRFRGLKGRAEVIGRVESVPSIPPERGPQLYWRDGTLCQVQPDGAQVRCYDPAARKWGPLVNKQDRPFPREDLLQKSEYHPGACYPMGGRSVPVSEQLRDVLPLSPRASLFADTSRGELAPEFKVLEVPKDAGPVRTRAPTAEELVLAARAGGGSALLEGRFLLHAPKNERSPWLCTAVRPWRCWSLDLESEAYAVFAAMASPDGRWLSYVRIARQKPYIEELMLLPLPPIP</sequence>
<evidence type="ECO:0000256" key="1">
    <source>
        <dbReference type="SAM" id="MobiDB-lite"/>
    </source>
</evidence>
<comment type="caution">
    <text evidence="3">The sequence shown here is derived from an EMBL/GenBank/DDBJ whole genome shotgun (WGS) entry which is preliminary data.</text>
</comment>
<name>A0A3A8QXI6_9BACT</name>
<organism evidence="3 4">
    <name type="scientific">Corallococcus interemptor</name>
    <dbReference type="NCBI Taxonomy" id="2316720"/>
    <lineage>
        <taxon>Bacteria</taxon>
        <taxon>Pseudomonadati</taxon>
        <taxon>Myxococcota</taxon>
        <taxon>Myxococcia</taxon>
        <taxon>Myxococcales</taxon>
        <taxon>Cystobacterineae</taxon>
        <taxon>Myxococcaceae</taxon>
        <taxon>Corallococcus</taxon>
    </lineage>
</organism>
<evidence type="ECO:0000313" key="3">
    <source>
        <dbReference type="EMBL" id="RKH73496.1"/>
    </source>
</evidence>
<feature type="chain" id="PRO_5017312608" description="WD40 repeat domain-containing protein" evidence="2">
    <location>
        <begin position="25"/>
        <end position="968"/>
    </location>
</feature>
<evidence type="ECO:0000313" key="4">
    <source>
        <dbReference type="Proteomes" id="UP000282656"/>
    </source>
</evidence>
<accession>A0A3A8QXI6</accession>
<keyword evidence="2" id="KW-0732">Signal</keyword>
<dbReference type="AlphaFoldDB" id="A0A3A8QXI6"/>
<dbReference type="RefSeq" id="WP_147468201.1">
    <property type="nucleotide sequence ID" value="NZ_RAWM01000003.1"/>
</dbReference>
<protein>
    <recommendedName>
        <fullName evidence="5">WD40 repeat domain-containing protein</fullName>
    </recommendedName>
</protein>
<evidence type="ECO:0000256" key="2">
    <source>
        <dbReference type="SAM" id="SignalP"/>
    </source>
</evidence>
<gene>
    <name evidence="3" type="ORF">D7X96_02020</name>
</gene>
<keyword evidence="4" id="KW-1185">Reference proteome</keyword>